<dbReference type="GO" id="GO:0005770">
    <property type="term" value="C:late endosome"/>
    <property type="evidence" value="ECO:0000318"/>
    <property type="project" value="GO_Central"/>
</dbReference>
<proteinExistence type="inferred from homology"/>
<evidence type="ECO:0000313" key="3">
    <source>
        <dbReference type="EMBL" id="AAS53373.1"/>
    </source>
</evidence>
<reference evidence="3 4" key="1">
    <citation type="journal article" date="2004" name="Science">
        <title>The Ashbya gossypii genome as a tool for mapping the ancient Saccharomyces cerevisiae genome.</title>
        <authorList>
            <person name="Dietrich F.S."/>
            <person name="Voegeli S."/>
            <person name="Brachat S."/>
            <person name="Lerch A."/>
            <person name="Gates K."/>
            <person name="Steiner S."/>
            <person name="Mohr C."/>
            <person name="Pohlmann R."/>
            <person name="Luedi P."/>
            <person name="Choi S."/>
            <person name="Wing R.A."/>
            <person name="Flavier A."/>
            <person name="Gaffney T.D."/>
            <person name="Philippsen P."/>
        </authorList>
    </citation>
    <scope>NUCLEOTIDE SEQUENCE [LARGE SCALE GENOMIC DNA]</scope>
    <source>
        <strain evidence="4">ATCC 10895 / CBS 109.51 / FGSC 9923 / NRRL Y-1056</strain>
    </source>
</reference>
<dbReference type="AlphaFoldDB" id="Q754S0"/>
<protein>
    <submittedName>
        <fullName evidence="3">AFR002Cp</fullName>
    </submittedName>
</protein>
<dbReference type="GO" id="GO:0006623">
    <property type="term" value="P:protein targeting to vacuole"/>
    <property type="evidence" value="ECO:0000318"/>
    <property type="project" value="GO_Central"/>
</dbReference>
<dbReference type="FunCoup" id="Q754S0">
    <property type="interactions" value="103"/>
</dbReference>
<comment type="similarity">
    <text evidence="1">Belongs to the VPS8 family.</text>
</comment>
<dbReference type="SUPFAM" id="SSF69322">
    <property type="entry name" value="Tricorn protease domain 2"/>
    <property type="match status" value="1"/>
</dbReference>
<dbReference type="InParanoid" id="Q754S0"/>
<feature type="domain" description="Vacuolar protein sorting-associated protein 8 central" evidence="2">
    <location>
        <begin position="505"/>
        <end position="700"/>
    </location>
</feature>
<dbReference type="GeneID" id="4621787"/>
<dbReference type="HOGENOM" id="CLU_000917_0_1_1"/>
<dbReference type="STRING" id="284811.Q754S0"/>
<gene>
    <name evidence="3" type="ORF">AGOS_AFR002C</name>
</gene>
<dbReference type="Pfam" id="PF23413">
    <property type="entry name" value="zf_RING_Vps8_fungal"/>
    <property type="match status" value="1"/>
</dbReference>
<organism evidence="3 4">
    <name type="scientific">Eremothecium gossypii (strain ATCC 10895 / CBS 109.51 / FGSC 9923 / NRRL Y-1056)</name>
    <name type="common">Yeast</name>
    <name type="synonym">Ashbya gossypii</name>
    <dbReference type="NCBI Taxonomy" id="284811"/>
    <lineage>
        <taxon>Eukaryota</taxon>
        <taxon>Fungi</taxon>
        <taxon>Dikarya</taxon>
        <taxon>Ascomycota</taxon>
        <taxon>Saccharomycotina</taxon>
        <taxon>Saccharomycetes</taxon>
        <taxon>Saccharomycetales</taxon>
        <taxon>Saccharomycetaceae</taxon>
        <taxon>Eremothecium</taxon>
    </lineage>
</organism>
<dbReference type="GO" id="GO:0034058">
    <property type="term" value="P:endosomal vesicle fusion"/>
    <property type="evidence" value="ECO:0000318"/>
    <property type="project" value="GO_Central"/>
</dbReference>
<evidence type="ECO:0000256" key="1">
    <source>
        <dbReference type="ARBA" id="ARBA00009422"/>
    </source>
</evidence>
<dbReference type="OrthoDB" id="289913at2759"/>
<reference evidence="4" key="2">
    <citation type="journal article" date="2013" name="G3 (Bethesda)">
        <title>Genomes of Ashbya fungi isolated from insects reveal four mating-type loci, numerous translocations, lack of transposons, and distinct gene duplications.</title>
        <authorList>
            <person name="Dietrich F.S."/>
            <person name="Voegeli S."/>
            <person name="Kuo S."/>
            <person name="Philippsen P."/>
        </authorList>
    </citation>
    <scope>GENOME REANNOTATION</scope>
    <source>
        <strain evidence="4">ATCC 10895 / CBS 109.51 / FGSC 9923 / NRRL Y-1056</strain>
    </source>
</reference>
<dbReference type="InterPro" id="IPR045111">
    <property type="entry name" value="Vps41/Vps8"/>
</dbReference>
<name>Q754S0_EREGS</name>
<dbReference type="PANTHER" id="PTHR12616:SF8">
    <property type="entry name" value="VACUOLAR PROTEIN SORTING-ASSOCIATED PROTEIN 8 HOMOLOG"/>
    <property type="match status" value="1"/>
</dbReference>
<keyword evidence="4" id="KW-1185">Reference proteome</keyword>
<dbReference type="Proteomes" id="UP000000591">
    <property type="component" value="Chromosome VI"/>
</dbReference>
<dbReference type="Pfam" id="PF23410">
    <property type="entry name" value="Beta-prop_VPS8"/>
    <property type="match status" value="1"/>
</dbReference>
<dbReference type="KEGG" id="ago:AGOS_AFR002C"/>
<dbReference type="eggNOG" id="KOG2079">
    <property type="taxonomic scope" value="Eukaryota"/>
</dbReference>
<dbReference type="InterPro" id="IPR025941">
    <property type="entry name" value="Vps8_central_dom"/>
</dbReference>
<dbReference type="InterPro" id="IPR015943">
    <property type="entry name" value="WD40/YVTN_repeat-like_dom_sf"/>
</dbReference>
<evidence type="ECO:0000313" key="4">
    <source>
        <dbReference type="Proteomes" id="UP000000591"/>
    </source>
</evidence>
<dbReference type="OMA" id="NQLFFHQ"/>
<dbReference type="Gene3D" id="2.130.10.10">
    <property type="entry name" value="YVTN repeat-like/Quinoprotein amine dehydrogenase"/>
    <property type="match status" value="1"/>
</dbReference>
<dbReference type="GO" id="GO:0030897">
    <property type="term" value="C:HOPS complex"/>
    <property type="evidence" value="ECO:0000318"/>
    <property type="project" value="GO_Central"/>
</dbReference>
<evidence type="ECO:0000259" key="2">
    <source>
        <dbReference type="Pfam" id="PF12816"/>
    </source>
</evidence>
<dbReference type="Pfam" id="PF12816">
    <property type="entry name" value="TPR_Vps8"/>
    <property type="match status" value="1"/>
</dbReference>
<dbReference type="PANTHER" id="PTHR12616">
    <property type="entry name" value="VACUOLAR PROTEIN SORTING VPS41"/>
    <property type="match status" value="1"/>
</dbReference>
<dbReference type="RefSeq" id="NP_985549.1">
    <property type="nucleotide sequence ID" value="NM_210903.1"/>
</dbReference>
<dbReference type="EMBL" id="AE016819">
    <property type="protein sequence ID" value="AAS53373.1"/>
    <property type="molecule type" value="Genomic_DNA"/>
</dbReference>
<sequence length="1230" mass="139530">MGSQERTPTSFLEDSECSDKPCAPISCSPQGERSAARPYEMKMLGQYSPFDDQKTSAVNWASLQQIYPALSFYGGPSSIFSTPLYLLVGTEKGPVLIFNHKQFLQVTLVPQATAFQSCVSLIRISDDGTYIAVAYSSGDVFIWDLNRGPEYPSNHIISILHINHHQGYTINGLGFLPERHTGVVISDTRGQVWLHRGSRGKLWQLTCKSKSLLNINSMKSQLLASEPSPRLSEYPELQLVAVLCHDSLTIISVNPILATQWFHSLRLNETVSSGFVAWSPGASSLAYALGSKVHTVNIEGFTRDRVIVSKEEPWSWNTTETVAMVQWLALNTLCVLSSGGMMTVLNTTMAAPVLMSVDLSVQGFASPSQRSLTCLDKQIFFLTKYLVKHGKFLSWTDLLLQYVQTGNYCGAHKAIGYLVTHGAGIAALVQLSDDSEERKSQLTQPFRNLSLASVKFLINQESVEYAKFYDLLSLIIEVGSLFEKSLTQILEDIFELLDHTHSDAFYDALSNQILEGTPFSLPPFLLKEVLQYYAETKNLKMIELLIVTLNQSSLDIDMAVKICRKFNLYGVLMHLWNNIFDDYLTPLVDFICKLTKQDEKCAILDKDDPNPMFDIYDYLSCILLGLQYPVRTIISADTSLRAKHQIYSFLCSGTALKWPTDSKDKLFTTDNPELEPAYPYLQVLLKHDPKKCLSMFYKVFDDPFLNEDRVEDSDAHAHHLQISRQFLVDVLLELLKTSNDVYRKVLIAVFITRAVPKFPQFLTVSHATLDELVSIMCTSNINELKNECEQSLECLFASYKPSNMDELIIYLKDSGYDRVLFYFYKNIPRPADYLRLRIESQDLQQSKFTILDVMSESISLTMSGTSERSDVIKVIRENINTILILEQVDAIAEVLVSLDGGVEDIINQIISGEYKKRFLEKIFELNRTEVMDPEFQHLYIQLCCEQCDFKALRKWLRRIDFCKLDVCGVIKILEEFRDRESIIFIYMKLGSFVEALNVSDSAFVDAIAEHDFKQAETFVQLGIDICENSTDAATECWTKLLVSIIKNYSFIAEGGKHTERDLLQHVILRLSLWETTNPGRNESPFGDILVNVLSKQDITGTKIHLIREVIIDLLKAHIVDEHIQQLIMKIVDNSAGTVINEYIEKLESGWSISNYECEVCGRRIWGVGIATQEFLDWKSSELSRGTELERVSTATGLIIFRCRHGFHERCLRNMGQSQDSYSCLACYEDK</sequence>
<accession>Q754S0</accession>